<dbReference type="PANTHER" id="PTHR10013">
    <property type="entry name" value="GENERAL VESICULAR TRANSPORT FACTOR P115"/>
    <property type="match status" value="1"/>
</dbReference>
<keyword evidence="3 4" id="KW-0175">Coiled coil</keyword>
<proteinExistence type="predicted"/>
<dbReference type="GO" id="GO:0005783">
    <property type="term" value="C:endoplasmic reticulum"/>
    <property type="evidence" value="ECO:0007669"/>
    <property type="project" value="TreeGrafter"/>
</dbReference>
<evidence type="ECO:0000256" key="3">
    <source>
        <dbReference type="ARBA" id="ARBA00023054"/>
    </source>
</evidence>
<comment type="subcellular location">
    <subcellularLocation>
        <location evidence="1">Golgi apparatus</location>
    </subcellularLocation>
</comment>
<accession>A0A6P5YI53</accession>
<feature type="domain" description="Vesicle tethering protein Uso1/P115-like head" evidence="5">
    <location>
        <begin position="284"/>
        <end position="507"/>
    </location>
</feature>
<evidence type="ECO:0000256" key="2">
    <source>
        <dbReference type="ARBA" id="ARBA00023034"/>
    </source>
</evidence>
<dbReference type="InterPro" id="IPR016024">
    <property type="entry name" value="ARM-type_fold"/>
</dbReference>
<feature type="coiled-coil region" evidence="4">
    <location>
        <begin position="591"/>
        <end position="722"/>
    </location>
</feature>
<evidence type="ECO:0000256" key="4">
    <source>
        <dbReference type="SAM" id="Coils"/>
    </source>
</evidence>
<evidence type="ECO:0000259" key="6">
    <source>
        <dbReference type="Pfam" id="PF04871"/>
    </source>
</evidence>
<dbReference type="Proteomes" id="UP000515121">
    <property type="component" value="Unplaced"/>
</dbReference>
<dbReference type="InterPro" id="IPR006955">
    <property type="entry name" value="Uso1_p115_C"/>
</dbReference>
<reference evidence="8" key="1">
    <citation type="submission" date="2025-08" db="UniProtKB">
        <authorList>
            <consortium name="RefSeq"/>
        </authorList>
    </citation>
    <scope>IDENTIFICATION</scope>
    <source>
        <tissue evidence="8">Fruit stalk</tissue>
    </source>
</reference>
<dbReference type="InterPro" id="IPR024095">
    <property type="entry name" value="Vesicle_P115"/>
</dbReference>
<dbReference type="Pfam" id="PF04871">
    <property type="entry name" value="Uso1_p115_C"/>
    <property type="match status" value="1"/>
</dbReference>
<dbReference type="GO" id="GO:0006888">
    <property type="term" value="P:endoplasmic reticulum to Golgi vesicle-mediated transport"/>
    <property type="evidence" value="ECO:0007669"/>
    <property type="project" value="TreeGrafter"/>
</dbReference>
<dbReference type="GO" id="GO:0000139">
    <property type="term" value="C:Golgi membrane"/>
    <property type="evidence" value="ECO:0007669"/>
    <property type="project" value="InterPro"/>
</dbReference>
<dbReference type="GO" id="GO:0048211">
    <property type="term" value="P:Golgi vesicle docking"/>
    <property type="evidence" value="ECO:0007669"/>
    <property type="project" value="TreeGrafter"/>
</dbReference>
<keyword evidence="7" id="KW-1185">Reference proteome</keyword>
<dbReference type="RefSeq" id="XP_022740123.1">
    <property type="nucleotide sequence ID" value="XM_022884388.1"/>
</dbReference>
<name>A0A6P5YI53_DURZI</name>
<keyword evidence="2" id="KW-0333">Golgi apparatus</keyword>
<evidence type="ECO:0000313" key="7">
    <source>
        <dbReference type="Proteomes" id="UP000515121"/>
    </source>
</evidence>
<gene>
    <name evidence="8" type="primary">LOC111292149</name>
</gene>
<evidence type="ECO:0000256" key="1">
    <source>
        <dbReference type="ARBA" id="ARBA00004555"/>
    </source>
</evidence>
<dbReference type="AlphaFoldDB" id="A0A6P5YI53"/>
<dbReference type="GO" id="GO:0012507">
    <property type="term" value="C:ER to Golgi transport vesicle membrane"/>
    <property type="evidence" value="ECO:0007669"/>
    <property type="project" value="TreeGrafter"/>
</dbReference>
<dbReference type="InterPro" id="IPR011989">
    <property type="entry name" value="ARM-like"/>
</dbReference>
<evidence type="ECO:0000259" key="5">
    <source>
        <dbReference type="Pfam" id="PF04869"/>
    </source>
</evidence>
<dbReference type="GO" id="GO:0005795">
    <property type="term" value="C:Golgi stack"/>
    <property type="evidence" value="ECO:0007669"/>
    <property type="project" value="TreeGrafter"/>
</dbReference>
<protein>
    <submittedName>
        <fullName evidence="8">Golgin candidate 6-like isoform X3</fullName>
    </submittedName>
</protein>
<dbReference type="GeneID" id="111292149"/>
<sequence>MDLASRYKGVVGFVFGNDNSGSSEDSYVERLLDRISNGVLAEDRRTAIAELQSVVAESRAAQLAFGAMGFPVLMAVLKKERDDVEMVHGALETLVSALTPIDHAKGPTNEVQPALMNTDLLSRESDSISLLLSLLSEEDFYVRYYTLQILTALLTNSPNRLQEAILSIPRGITRLMDMLMDREVIRNEALLLLTYLTREAEEIQKIVVFEGAFEKVFSIIKEEGGSEGGVVVQDCLELLNNLLHSNASNQVLLRETMGFDPLISILKLRRSTNSFTQQKTCCRAASVLTHILKDNTQCKERVLRIELEAPMPSLGAPELLLHRIVRYLAVASSMKNKDGKPGYLYVQPIILKLLVTWLADCPGAVQCFLDSRAHLTYLLELVSNTSSTVCVRGLAAVLLGECVIYNKSSESGKDGVTITDAIGQKIGLTSYLLKFDEMQRSFLFSSAKPAQSHKPLTRSAAASMAEIEDGTEDDLSDQKNEDHPILISIFDVQFVKFVKSLEVYIRENIIDVYSRPKSDVAVLPAEMEQQGGESDKDYIKRLKAFVGKQCSEIQNLLGRNATLAEDLARTGGSGHSQPELKVGSGSDRVQAEILRRDLQKASQRIEMLEAEKAKIESEASMYQNLAGKLESDLKSLSDAYNSLEQTNLHLEKEVKALKSGGTPSTSPDIEAIKAEAREEAQKESEAELNDLLVCLGQEQSKVEKLSARLSELGEDVDKLLEGIGDDMGLPEDDEEEED</sequence>
<dbReference type="GO" id="GO:0048280">
    <property type="term" value="P:vesicle fusion with Golgi apparatus"/>
    <property type="evidence" value="ECO:0007669"/>
    <property type="project" value="InterPro"/>
</dbReference>
<dbReference type="InterPro" id="IPR006953">
    <property type="entry name" value="Vesicle_Uso1_P115_head"/>
</dbReference>
<dbReference type="Gene3D" id="1.25.10.10">
    <property type="entry name" value="Leucine-rich Repeat Variant"/>
    <property type="match status" value="2"/>
</dbReference>
<dbReference type="SUPFAM" id="SSF48371">
    <property type="entry name" value="ARM repeat"/>
    <property type="match status" value="1"/>
</dbReference>
<organism evidence="7 8">
    <name type="scientific">Durio zibethinus</name>
    <name type="common">Durian</name>
    <dbReference type="NCBI Taxonomy" id="66656"/>
    <lineage>
        <taxon>Eukaryota</taxon>
        <taxon>Viridiplantae</taxon>
        <taxon>Streptophyta</taxon>
        <taxon>Embryophyta</taxon>
        <taxon>Tracheophyta</taxon>
        <taxon>Spermatophyta</taxon>
        <taxon>Magnoliopsida</taxon>
        <taxon>eudicotyledons</taxon>
        <taxon>Gunneridae</taxon>
        <taxon>Pentapetalae</taxon>
        <taxon>rosids</taxon>
        <taxon>malvids</taxon>
        <taxon>Malvales</taxon>
        <taxon>Malvaceae</taxon>
        <taxon>Helicteroideae</taxon>
        <taxon>Durio</taxon>
    </lineage>
</organism>
<feature type="domain" description="Uso1/p115-like vesicle tethering protein C-terminal" evidence="6">
    <location>
        <begin position="611"/>
        <end position="736"/>
    </location>
</feature>
<evidence type="ECO:0000313" key="8">
    <source>
        <dbReference type="RefSeq" id="XP_022740123.1"/>
    </source>
</evidence>
<dbReference type="PANTHER" id="PTHR10013:SF0">
    <property type="entry name" value="GENERAL VESICULAR TRANSPORT FACTOR P115"/>
    <property type="match status" value="1"/>
</dbReference>
<dbReference type="GO" id="GO:0006886">
    <property type="term" value="P:intracellular protein transport"/>
    <property type="evidence" value="ECO:0007669"/>
    <property type="project" value="InterPro"/>
</dbReference>
<dbReference type="Pfam" id="PF04869">
    <property type="entry name" value="Uso1_p115_head"/>
    <property type="match status" value="1"/>
</dbReference>